<keyword evidence="4 12" id="KW-0240">DNA-directed RNA polymerase</keyword>
<keyword evidence="9" id="KW-0479">Metal-binding</keyword>
<proteinExistence type="inferred from homology"/>
<keyword evidence="5 12" id="KW-0639">Primosome</keyword>
<organism evidence="13 14">
    <name type="scientific">Ranatra chinensis</name>
    <dbReference type="NCBI Taxonomy" id="642074"/>
    <lineage>
        <taxon>Eukaryota</taxon>
        <taxon>Metazoa</taxon>
        <taxon>Ecdysozoa</taxon>
        <taxon>Arthropoda</taxon>
        <taxon>Hexapoda</taxon>
        <taxon>Insecta</taxon>
        <taxon>Pterygota</taxon>
        <taxon>Neoptera</taxon>
        <taxon>Paraneoptera</taxon>
        <taxon>Hemiptera</taxon>
        <taxon>Heteroptera</taxon>
        <taxon>Panheteroptera</taxon>
        <taxon>Nepomorpha</taxon>
        <taxon>Nepidae</taxon>
        <taxon>Ranatrinae</taxon>
        <taxon>Ranatra</taxon>
    </lineage>
</organism>
<comment type="cofactor">
    <cofactor evidence="2">
        <name>Mg(2+)</name>
        <dbReference type="ChEBI" id="CHEBI:18420"/>
    </cofactor>
</comment>
<keyword evidence="10" id="KW-0862">Zinc</keyword>
<name>A0ABD0YIT1_9HEMI</name>
<dbReference type="Gene3D" id="3.90.920.10">
    <property type="entry name" value="DNA primase, PRIM domain"/>
    <property type="match status" value="1"/>
</dbReference>
<dbReference type="Proteomes" id="UP001558652">
    <property type="component" value="Unassembled WGS sequence"/>
</dbReference>
<evidence type="ECO:0000256" key="9">
    <source>
        <dbReference type="ARBA" id="ARBA00022723"/>
    </source>
</evidence>
<keyword evidence="11" id="KW-0804">Transcription</keyword>
<evidence type="ECO:0000313" key="13">
    <source>
        <dbReference type="EMBL" id="KAL1131201.1"/>
    </source>
</evidence>
<evidence type="ECO:0000256" key="5">
    <source>
        <dbReference type="ARBA" id="ARBA00022515"/>
    </source>
</evidence>
<dbReference type="InterPro" id="IPR014052">
    <property type="entry name" value="DNA_primase_ssu_euk/arc"/>
</dbReference>
<comment type="cofactor">
    <cofactor evidence="1">
        <name>Mn(2+)</name>
        <dbReference type="ChEBI" id="CHEBI:29035"/>
    </cofactor>
</comment>
<comment type="similarity">
    <text evidence="3 12">Belongs to the eukaryotic-type primase small subunit family.</text>
</comment>
<accession>A0ABD0YIT1</accession>
<reference evidence="13 14" key="1">
    <citation type="submission" date="2024-07" db="EMBL/GenBank/DDBJ databases">
        <title>Chromosome-level genome assembly of the water stick insect Ranatra chinensis (Heteroptera: Nepidae).</title>
        <authorList>
            <person name="Liu X."/>
        </authorList>
    </citation>
    <scope>NUCLEOTIDE SEQUENCE [LARGE SCALE GENOMIC DNA]</scope>
    <source>
        <strain evidence="13">Cailab_2021Rc</strain>
        <tissue evidence="13">Muscle</tissue>
    </source>
</reference>
<dbReference type="SUPFAM" id="SSF56747">
    <property type="entry name" value="Prim-pol domain"/>
    <property type="match status" value="1"/>
</dbReference>
<dbReference type="GO" id="GO:0046872">
    <property type="term" value="F:metal ion binding"/>
    <property type="evidence" value="ECO:0007669"/>
    <property type="project" value="UniProtKB-KW"/>
</dbReference>
<dbReference type="Pfam" id="PF01896">
    <property type="entry name" value="DNA_primase_S"/>
    <property type="match status" value="1"/>
</dbReference>
<comment type="caution">
    <text evidence="13">The sequence shown here is derived from an EMBL/GenBank/DDBJ whole genome shotgun (WGS) entry which is preliminary data.</text>
</comment>
<protein>
    <recommendedName>
        <fullName evidence="12">DNA primase</fullName>
        <ecNumber evidence="12">2.7.7.-</ecNumber>
    </recommendedName>
</protein>
<dbReference type="FunFam" id="3.90.920.10:FF:000001">
    <property type="entry name" value="DNA primase"/>
    <property type="match status" value="1"/>
</dbReference>
<dbReference type="EMBL" id="JBFDAA010000006">
    <property type="protein sequence ID" value="KAL1131201.1"/>
    <property type="molecule type" value="Genomic_DNA"/>
</dbReference>
<evidence type="ECO:0000256" key="8">
    <source>
        <dbReference type="ARBA" id="ARBA00022705"/>
    </source>
</evidence>
<dbReference type="InterPro" id="IPR002755">
    <property type="entry name" value="DNA_primase_S"/>
</dbReference>
<evidence type="ECO:0000256" key="2">
    <source>
        <dbReference type="ARBA" id="ARBA00001946"/>
    </source>
</evidence>
<evidence type="ECO:0000313" key="14">
    <source>
        <dbReference type="Proteomes" id="UP001558652"/>
    </source>
</evidence>
<keyword evidence="6 12" id="KW-0808">Transferase</keyword>
<dbReference type="CDD" id="cd04860">
    <property type="entry name" value="AE_Prim_S"/>
    <property type="match status" value="1"/>
</dbReference>
<evidence type="ECO:0000256" key="7">
    <source>
        <dbReference type="ARBA" id="ARBA00022695"/>
    </source>
</evidence>
<dbReference type="GO" id="GO:0005658">
    <property type="term" value="C:alpha DNA polymerase:primase complex"/>
    <property type="evidence" value="ECO:0007669"/>
    <property type="project" value="UniProtKB-ARBA"/>
</dbReference>
<dbReference type="NCBIfam" id="TIGR00335">
    <property type="entry name" value="primase_sml"/>
    <property type="match status" value="1"/>
</dbReference>
<keyword evidence="7" id="KW-0548">Nucleotidyltransferase</keyword>
<evidence type="ECO:0000256" key="1">
    <source>
        <dbReference type="ARBA" id="ARBA00001936"/>
    </source>
</evidence>
<evidence type="ECO:0000256" key="4">
    <source>
        <dbReference type="ARBA" id="ARBA00022478"/>
    </source>
</evidence>
<gene>
    <name evidence="13" type="ORF">AAG570_010819</name>
</gene>
<dbReference type="PANTHER" id="PTHR10536">
    <property type="entry name" value="DNA PRIMASE SMALL SUBUNIT"/>
    <property type="match status" value="1"/>
</dbReference>
<sequence length="455" mass="53045">MVGSYSPDVFSELLPVYYKRLFPYEPFYRWLSYGPDNTNTFANREMSFTLPGDVYIRYQSFDTIKDFEQEVQKKCPEKIDIGAVYNAKPKHNRMVSCFEVEEKELVFDIDMTDYDKVRTCCSGADICIKCWHLITIATTIIDTALRDDFGFEHRLWVFSGRRGVHCWVCDQTARVLTPNQRAHVAEYLQVLQNEDSNCKTARIPPEKMHPSIRRAVDIIAKDFVEVCVKGQNILGSVTGMKTVLKMLGDDSLRQLTEAAWEALPTDSQTSVDRWNALVAVLDKQQSNLKRWQRYLLEEIMLHFAYPRLDIEVSKGANHLLKSPFCVHPKTGKVCVPFNPLASRKFDPTAVPTLSDLIEEIQKFDAEKVKAGEEMYRKIKDYKKTSMYKGMQIFEEFLRNLEESWKSKKVKEEGMKIIFYLGSQNYNRSNIHAFHNFFFQKWSFRKGVRCRFSLES</sequence>
<evidence type="ECO:0000256" key="12">
    <source>
        <dbReference type="RuleBase" id="RU003514"/>
    </source>
</evidence>
<dbReference type="GO" id="GO:0003899">
    <property type="term" value="F:DNA-directed RNA polymerase activity"/>
    <property type="evidence" value="ECO:0007669"/>
    <property type="project" value="UniProtKB-ARBA"/>
</dbReference>
<keyword evidence="8 12" id="KW-0235">DNA replication</keyword>
<evidence type="ECO:0000256" key="10">
    <source>
        <dbReference type="ARBA" id="ARBA00022833"/>
    </source>
</evidence>
<evidence type="ECO:0000256" key="3">
    <source>
        <dbReference type="ARBA" id="ARBA00009762"/>
    </source>
</evidence>
<dbReference type="GO" id="GO:0006270">
    <property type="term" value="P:DNA replication initiation"/>
    <property type="evidence" value="ECO:0007669"/>
    <property type="project" value="UniProtKB-ARBA"/>
</dbReference>
<evidence type="ECO:0000256" key="11">
    <source>
        <dbReference type="ARBA" id="ARBA00023163"/>
    </source>
</evidence>
<dbReference type="GO" id="GO:0006269">
    <property type="term" value="P:DNA replication, synthesis of primer"/>
    <property type="evidence" value="ECO:0007669"/>
    <property type="project" value="UniProtKB-KW"/>
</dbReference>
<keyword evidence="14" id="KW-1185">Reference proteome</keyword>
<evidence type="ECO:0000256" key="6">
    <source>
        <dbReference type="ARBA" id="ARBA00022679"/>
    </source>
</evidence>
<dbReference type="AlphaFoldDB" id="A0ABD0YIT1"/>
<dbReference type="EC" id="2.7.7.-" evidence="12"/>